<dbReference type="GO" id="GO:0016787">
    <property type="term" value="F:hydrolase activity"/>
    <property type="evidence" value="ECO:0007669"/>
    <property type="project" value="UniProtKB-KW"/>
</dbReference>
<keyword evidence="1" id="KW-0378">Hydrolase</keyword>
<dbReference type="Pfam" id="PF00144">
    <property type="entry name" value="Beta-lactamase"/>
    <property type="match status" value="1"/>
</dbReference>
<evidence type="ECO:0000259" key="2">
    <source>
        <dbReference type="Pfam" id="PF00144"/>
    </source>
</evidence>
<protein>
    <submittedName>
        <fullName evidence="3">Beta-lactamase family protein</fullName>
    </submittedName>
</protein>
<reference evidence="3" key="1">
    <citation type="submission" date="2022-06" db="EMBL/GenBank/DDBJ databases">
        <title>Isolation of gut microbiota from human fecal samples.</title>
        <authorList>
            <person name="Pamer E.G."/>
            <person name="Barat B."/>
            <person name="Waligurski E."/>
            <person name="Medina S."/>
            <person name="Paddock L."/>
            <person name="Mostad J."/>
        </authorList>
    </citation>
    <scope>NUCLEOTIDE SEQUENCE</scope>
    <source>
        <strain evidence="3">DFI.9.91</strain>
    </source>
</reference>
<gene>
    <name evidence="3" type="ORF">NE579_03705</name>
</gene>
<name>A0AAW5JNY6_9FIRM</name>
<feature type="domain" description="Beta-lactamase-related" evidence="2">
    <location>
        <begin position="7"/>
        <end position="315"/>
    </location>
</feature>
<dbReference type="Proteomes" id="UP001204562">
    <property type="component" value="Unassembled WGS sequence"/>
</dbReference>
<evidence type="ECO:0000313" key="3">
    <source>
        <dbReference type="EMBL" id="MCQ4769574.1"/>
    </source>
</evidence>
<evidence type="ECO:0000313" key="4">
    <source>
        <dbReference type="Proteomes" id="UP001204562"/>
    </source>
</evidence>
<accession>A0AAW5JNY6</accession>
<evidence type="ECO:0000256" key="1">
    <source>
        <dbReference type="ARBA" id="ARBA00022801"/>
    </source>
</evidence>
<dbReference type="InterPro" id="IPR012338">
    <property type="entry name" value="Beta-lactam/transpept-like"/>
</dbReference>
<dbReference type="PANTHER" id="PTHR43283:SF11">
    <property type="entry name" value="BETA-LACTAMASE-RELATED DOMAIN-CONTAINING PROTEIN"/>
    <property type="match status" value="1"/>
</dbReference>
<dbReference type="AlphaFoldDB" id="A0AAW5JNY6"/>
<dbReference type="EMBL" id="JANFYS010000005">
    <property type="protein sequence ID" value="MCQ4769574.1"/>
    <property type="molecule type" value="Genomic_DNA"/>
</dbReference>
<organism evidence="3 4">
    <name type="scientific">Intestinimonas massiliensis</name>
    <name type="common">ex Afouda et al. 2020</name>
    <dbReference type="NCBI Taxonomy" id="1673721"/>
    <lineage>
        <taxon>Bacteria</taxon>
        <taxon>Bacillati</taxon>
        <taxon>Bacillota</taxon>
        <taxon>Clostridia</taxon>
        <taxon>Eubacteriales</taxon>
        <taxon>Intestinimonas</taxon>
    </lineage>
</organism>
<dbReference type="RefSeq" id="WP_256303311.1">
    <property type="nucleotide sequence ID" value="NZ_JANFYS010000005.1"/>
</dbReference>
<proteinExistence type="predicted"/>
<dbReference type="SUPFAM" id="SSF56601">
    <property type="entry name" value="beta-lactamase/transpeptidase-like"/>
    <property type="match status" value="1"/>
</dbReference>
<dbReference type="Gene3D" id="3.40.710.10">
    <property type="entry name" value="DD-peptidase/beta-lactamase superfamily"/>
    <property type="match status" value="1"/>
</dbReference>
<dbReference type="PANTHER" id="PTHR43283">
    <property type="entry name" value="BETA-LACTAMASE-RELATED"/>
    <property type="match status" value="1"/>
</dbReference>
<sequence length="345" mass="38298">MDFSAVSRILEDYRGRGYYPSAVCQIFDEERTLYHRAFGDVTPDTWFDLASVSKIICNTLLLSAMDEGRLSPEDRVLDLLPPERPGPVTRKRLERVTVFQLMTHTSGIVPWYPFYADGRAFYTVLEHVLSSTPVEPGMAYSDLNFMLLGLIFTQVTGLSLREGLEHYIKGPLGISDLSYGPVDPGLCAPSCYGNQIEQRMCAERGISFQGWRPNGVPVRGSCNDGNAYYYWRGASGHAGVFATSAALVRLCQFYMTTQKPVFLRAMAENVCGRGLGFDKSAVFPDGCGHSGFTGTSLWLSREHHIGAVILTNKYFRSQGEPPGTSNEFRRDVHYALLGRTPPASV</sequence>
<dbReference type="InterPro" id="IPR050789">
    <property type="entry name" value="Diverse_Enzym_Activities"/>
</dbReference>
<dbReference type="InterPro" id="IPR001466">
    <property type="entry name" value="Beta-lactam-related"/>
</dbReference>
<comment type="caution">
    <text evidence="3">The sequence shown here is derived from an EMBL/GenBank/DDBJ whole genome shotgun (WGS) entry which is preliminary data.</text>
</comment>